<accession>A0ABN7SP71</accession>
<protein>
    <submittedName>
        <fullName evidence="1">Oidioi.mRNA.OKI2018_I69.chr1.g164.t1.cds</fullName>
    </submittedName>
</protein>
<sequence length="68" mass="7720">MKSLLMAIISLTSGSPMPEVNCDSSSGLGCFKNFFEQAMQDDLRFRTQKRSPLNDFDLVDYLDGNFLY</sequence>
<keyword evidence="2" id="KW-1185">Reference proteome</keyword>
<proteinExistence type="predicted"/>
<dbReference type="Proteomes" id="UP001158576">
    <property type="component" value="Chromosome 1"/>
</dbReference>
<organism evidence="1 2">
    <name type="scientific">Oikopleura dioica</name>
    <name type="common">Tunicate</name>
    <dbReference type="NCBI Taxonomy" id="34765"/>
    <lineage>
        <taxon>Eukaryota</taxon>
        <taxon>Metazoa</taxon>
        <taxon>Chordata</taxon>
        <taxon>Tunicata</taxon>
        <taxon>Appendicularia</taxon>
        <taxon>Copelata</taxon>
        <taxon>Oikopleuridae</taxon>
        <taxon>Oikopleura</taxon>
    </lineage>
</organism>
<evidence type="ECO:0000313" key="1">
    <source>
        <dbReference type="EMBL" id="CAG5102147.1"/>
    </source>
</evidence>
<dbReference type="EMBL" id="OU015566">
    <property type="protein sequence ID" value="CAG5102147.1"/>
    <property type="molecule type" value="Genomic_DNA"/>
</dbReference>
<evidence type="ECO:0000313" key="2">
    <source>
        <dbReference type="Proteomes" id="UP001158576"/>
    </source>
</evidence>
<gene>
    <name evidence="1" type="ORF">OKIOD_LOCUS8929</name>
</gene>
<name>A0ABN7SP71_OIKDI</name>
<reference evidence="1 2" key="1">
    <citation type="submission" date="2021-04" db="EMBL/GenBank/DDBJ databases">
        <authorList>
            <person name="Bliznina A."/>
        </authorList>
    </citation>
    <scope>NUCLEOTIDE SEQUENCE [LARGE SCALE GENOMIC DNA]</scope>
</reference>